<dbReference type="EMBL" id="CP138592">
    <property type="protein sequence ID" value="WPH04469.1"/>
    <property type="molecule type" value="Genomic_DNA"/>
</dbReference>
<feature type="domain" description="UDENN" evidence="3">
    <location>
        <begin position="80"/>
        <end position="525"/>
    </location>
</feature>
<dbReference type="SMART" id="SM00800">
    <property type="entry name" value="uDENN"/>
    <property type="match status" value="1"/>
</dbReference>
<dbReference type="InterPro" id="IPR001194">
    <property type="entry name" value="cDENN_dom"/>
</dbReference>
<feature type="compositionally biased region" description="Basic and acidic residues" evidence="2">
    <location>
        <begin position="791"/>
        <end position="808"/>
    </location>
</feature>
<dbReference type="InterPro" id="IPR037516">
    <property type="entry name" value="Tripartite_DENN"/>
</dbReference>
<dbReference type="InterPro" id="IPR043153">
    <property type="entry name" value="DENN_C"/>
</dbReference>
<dbReference type="PANTHER" id="PTHR12296:SF31">
    <property type="entry name" value="DENN (AEX-3) DOMAIN PROTEIN (AFU_ORTHOLOGUE AFUA_6G11200)"/>
    <property type="match status" value="1"/>
</dbReference>
<dbReference type="AlphaFoldDB" id="A0AAQ3RAP9"/>
<proteinExistence type="predicted"/>
<dbReference type="InterPro" id="IPR005113">
    <property type="entry name" value="uDENN_dom"/>
</dbReference>
<evidence type="ECO:0000313" key="5">
    <source>
        <dbReference type="Proteomes" id="UP001303373"/>
    </source>
</evidence>
<feature type="compositionally biased region" description="Low complexity" evidence="2">
    <location>
        <begin position="711"/>
        <end position="722"/>
    </location>
</feature>
<dbReference type="PANTHER" id="PTHR12296">
    <property type="entry name" value="DENN DOMAIN-CONTAINING PROTEIN 4"/>
    <property type="match status" value="1"/>
</dbReference>
<feature type="region of interest" description="Disordered" evidence="2">
    <location>
        <begin position="1"/>
        <end position="54"/>
    </location>
</feature>
<keyword evidence="1" id="KW-0175">Coiled coil</keyword>
<dbReference type="Gene3D" id="3.40.50.11500">
    <property type="match status" value="1"/>
</dbReference>
<feature type="compositionally biased region" description="Polar residues" evidence="2">
    <location>
        <begin position="28"/>
        <end position="39"/>
    </location>
</feature>
<evidence type="ECO:0000256" key="2">
    <source>
        <dbReference type="SAM" id="MobiDB-lite"/>
    </source>
</evidence>
<dbReference type="SMART" id="SM00799">
    <property type="entry name" value="DENN"/>
    <property type="match status" value="1"/>
</dbReference>
<dbReference type="PROSITE" id="PS50211">
    <property type="entry name" value="DENN"/>
    <property type="match status" value="1"/>
</dbReference>
<feature type="region of interest" description="Disordered" evidence="2">
    <location>
        <begin position="791"/>
        <end position="887"/>
    </location>
</feature>
<feature type="region of interest" description="Disordered" evidence="2">
    <location>
        <begin position="682"/>
        <end position="732"/>
    </location>
</feature>
<protein>
    <recommendedName>
        <fullName evidence="3">UDENN domain-containing protein</fullName>
    </recommendedName>
</protein>
<gene>
    <name evidence="4" type="ORF">R9X50_00736000</name>
</gene>
<accession>A0AAQ3RAP9</accession>
<feature type="compositionally biased region" description="Low complexity" evidence="2">
    <location>
        <begin position="871"/>
        <end position="884"/>
    </location>
</feature>
<dbReference type="Pfam" id="PF03456">
    <property type="entry name" value="uDENN"/>
    <property type="match status" value="1"/>
</dbReference>
<name>A0AAQ3RAP9_9PEZI</name>
<dbReference type="InterPro" id="IPR051696">
    <property type="entry name" value="DENN_Domain_GEFs"/>
</dbReference>
<organism evidence="4 5">
    <name type="scientific">Acrodontium crateriforme</name>
    <dbReference type="NCBI Taxonomy" id="150365"/>
    <lineage>
        <taxon>Eukaryota</taxon>
        <taxon>Fungi</taxon>
        <taxon>Dikarya</taxon>
        <taxon>Ascomycota</taxon>
        <taxon>Pezizomycotina</taxon>
        <taxon>Dothideomycetes</taxon>
        <taxon>Dothideomycetidae</taxon>
        <taxon>Mycosphaerellales</taxon>
        <taxon>Teratosphaeriaceae</taxon>
        <taxon>Acrodontium</taxon>
    </lineage>
</organism>
<dbReference type="GO" id="GO:0031410">
    <property type="term" value="C:cytoplasmic vesicle"/>
    <property type="evidence" value="ECO:0007669"/>
    <property type="project" value="TreeGrafter"/>
</dbReference>
<dbReference type="Pfam" id="PF02141">
    <property type="entry name" value="DENN"/>
    <property type="match status" value="1"/>
</dbReference>
<sequence>MAPSFTSRPRTSDSSPTNRTDDDFVSIPNRTSSLHSRITQPVPGAMNQTRQGPRAPKTLTHAYMVCGVGREPSQWVKAPQPAQGKIGHMKGAVGQFWLPEILGSSPRIEQDNDIAKSLHSAMRACFPHDVEICTGTSQPHCVHHAFVLQQDSSHTLYGIALRVWSRADEKRAETIRELRRRTEPDYYSTSNEIYWIPYCLSFLSRYPLYNLLGDYLRGMWIHWNKATNLFHAEEVSRILSFPAPRLNDLVRIDMKDYALCYQFPSSPNGFQNFAMWPLFSCLSIPNIVGVIEAAVSPTRRIIFVSHYTAMLTIAAETVRYCVRVYEWSGLYVPVVHARHASELVQEPGPYILGITAECRTLFTAPPDALVVDLDRNFVLTSSPPSAWSTKQRQKLANRLTDALNGDVTPTGVPQHLRYAYGGGKLIPAGQIIVMRGEVESVGDPGWWNQDEVMRVMDHACEKLGKNSGFKALLGGAQKKPLMTKISTRSLNEIVRERNQYSRDAMDAWQDFINLKGRMDGELTKVTKRNNFLVDELESWKQQFLKFQAFAEQLTKETNELKIKIEGHKRENRRLTSLIDQLKDDAARLTVRLGGTEKQRDDALEALVLQQDIAEELERERQRNKKDMSAMQQANTTLLRQRDEAQRVVLHLRALIDGQAHHMEHIVRSLGDMPEIAQFVDGENEASANSPKDHDTDESELDSGRKISGVGSSPSSRSSTRLSSRMDGERASSAMALRYTSSAARKRFSELSMTDVADRHLRDKTDAIAYIIRNISEQCQAAVDGLDLARRADSVSSERADDEKSESSNKRRSKRLSKKLSPSSDDGESQDQHSVVSESDFGDAQSDTTGYLRPLRTSQPPPTPELVHDRSSTSMSLMSDSTAATPSRNSVQNLYNRIHDSGAPSLPTRILEHEGSEYGQDDVQEPVTKFSPRAAIEKRRSQIFRTSRIS</sequence>
<evidence type="ECO:0000259" key="3">
    <source>
        <dbReference type="PROSITE" id="PS50211"/>
    </source>
</evidence>
<feature type="coiled-coil region" evidence="1">
    <location>
        <begin position="522"/>
        <end position="633"/>
    </location>
</feature>
<evidence type="ECO:0000256" key="1">
    <source>
        <dbReference type="SAM" id="Coils"/>
    </source>
</evidence>
<keyword evidence="5" id="KW-1185">Reference proteome</keyword>
<feature type="compositionally biased region" description="Low complexity" evidence="2">
    <location>
        <begin position="1"/>
        <end position="18"/>
    </location>
</feature>
<evidence type="ECO:0000313" key="4">
    <source>
        <dbReference type="EMBL" id="WPH04469.1"/>
    </source>
</evidence>
<reference evidence="4 5" key="1">
    <citation type="submission" date="2023-11" db="EMBL/GenBank/DDBJ databases">
        <title>An acidophilic fungus is an integral part of prey digestion in a carnivorous sundew plant.</title>
        <authorList>
            <person name="Tsai I.J."/>
        </authorList>
    </citation>
    <scope>NUCLEOTIDE SEQUENCE [LARGE SCALE GENOMIC DNA]</scope>
    <source>
        <strain evidence="4">169a</strain>
    </source>
</reference>
<dbReference type="GO" id="GO:0032483">
    <property type="term" value="P:regulation of Rab protein signal transduction"/>
    <property type="evidence" value="ECO:0007669"/>
    <property type="project" value="TreeGrafter"/>
</dbReference>
<dbReference type="Proteomes" id="UP001303373">
    <property type="component" value="Chromosome 13"/>
</dbReference>